<dbReference type="Proteomes" id="UP000694724">
    <property type="component" value="Unplaced"/>
</dbReference>
<dbReference type="InterPro" id="IPR028181">
    <property type="entry name" value="SCIMP"/>
</dbReference>
<dbReference type="Ensembl" id="ENSSSCT00025072100.1">
    <property type="protein sequence ID" value="ENSSSCP00025031214.1"/>
    <property type="gene ID" value="ENSSSCG00025052750.1"/>
</dbReference>
<dbReference type="AlphaFoldDB" id="A0A8D0UUX7"/>
<evidence type="ECO:0000313" key="4">
    <source>
        <dbReference type="Proteomes" id="UP000694727"/>
    </source>
</evidence>
<dbReference type="GO" id="GO:0032874">
    <property type="term" value="P:positive regulation of stress-activated MAPK cascade"/>
    <property type="evidence" value="ECO:0007669"/>
    <property type="project" value="Ensembl"/>
</dbReference>
<dbReference type="RefSeq" id="XP_003358266.1">
    <property type="nucleotide sequence ID" value="XM_003358218.4"/>
</dbReference>
<dbReference type="GO" id="GO:0060090">
    <property type="term" value="F:molecular adaptor activity"/>
    <property type="evidence" value="ECO:0007669"/>
    <property type="project" value="Ensembl"/>
</dbReference>
<gene>
    <name evidence="3" type="primary">SCIMP</name>
</gene>
<proteinExistence type="predicted"/>
<dbReference type="GO" id="GO:0045335">
    <property type="term" value="C:phagocytic vesicle"/>
    <property type="evidence" value="ECO:0007669"/>
    <property type="project" value="Ensembl"/>
</dbReference>
<dbReference type="Proteomes" id="UP000694727">
    <property type="component" value="Unplaced"/>
</dbReference>
<protein>
    <submittedName>
        <fullName evidence="3">SLP adaptor and CSK interacting membrane protein</fullName>
    </submittedName>
</protein>
<dbReference type="GO" id="GO:0070374">
    <property type="term" value="P:positive regulation of ERK1 and ERK2 cascade"/>
    <property type="evidence" value="ECO:0007669"/>
    <property type="project" value="Ensembl"/>
</dbReference>
<dbReference type="KEGG" id="ssc:100525536"/>
<dbReference type="Ensembl" id="ENSSSCT00055029369.1">
    <property type="protein sequence ID" value="ENSSSCP00055023375.1"/>
    <property type="gene ID" value="ENSSSCG00055014916.1"/>
</dbReference>
<dbReference type="Ensembl" id="ENSSSCT00035021956.1">
    <property type="protein sequence ID" value="ENSSSCP00035008012.1"/>
    <property type="gene ID" value="ENSSSCG00035017120.1"/>
</dbReference>
<dbReference type="GO" id="GO:0034154">
    <property type="term" value="P:toll-like receptor 7 signaling pathway"/>
    <property type="evidence" value="ECO:0007669"/>
    <property type="project" value="Ensembl"/>
</dbReference>
<dbReference type="GO" id="GO:0034142">
    <property type="term" value="P:toll-like receptor 4 signaling pathway"/>
    <property type="evidence" value="ECO:0007669"/>
    <property type="project" value="Ensembl"/>
</dbReference>
<dbReference type="GO" id="GO:0001772">
    <property type="term" value="C:immunological synapse"/>
    <property type="evidence" value="ECO:0007669"/>
    <property type="project" value="Ensembl"/>
</dbReference>
<dbReference type="Proteomes" id="UP000694720">
    <property type="component" value="Unplaced"/>
</dbReference>
<name>A0A8D0UUX7_PIG</name>
<dbReference type="GO" id="GO:0001726">
    <property type="term" value="C:ruffle"/>
    <property type="evidence" value="ECO:0007669"/>
    <property type="project" value="Ensembl"/>
</dbReference>
<dbReference type="PANTHER" id="PTHR12044:SF11">
    <property type="entry name" value="SLP ADAPTER AND CSK-INTERACTING MEMBRANE PROTEIN"/>
    <property type="match status" value="1"/>
</dbReference>
<evidence type="ECO:0000256" key="2">
    <source>
        <dbReference type="SAM" id="Phobius"/>
    </source>
</evidence>
<dbReference type="Proteomes" id="UP000694722">
    <property type="component" value="Unplaced"/>
</dbReference>
<keyword evidence="2" id="KW-0812">Transmembrane</keyword>
<dbReference type="GO" id="GO:0097197">
    <property type="term" value="C:tetraspanin-enriched microdomain"/>
    <property type="evidence" value="ECO:0007669"/>
    <property type="project" value="Ensembl"/>
</dbReference>
<reference evidence="3" key="1">
    <citation type="submission" date="2025-05" db="UniProtKB">
        <authorList>
            <consortium name="Ensembl"/>
        </authorList>
    </citation>
    <scope>IDENTIFICATION</scope>
</reference>
<dbReference type="Proteomes" id="UP000694728">
    <property type="component" value="Unplaced"/>
</dbReference>
<evidence type="ECO:0000256" key="1">
    <source>
        <dbReference type="SAM" id="MobiDB-lite"/>
    </source>
</evidence>
<dbReference type="Proteomes" id="UP000694726">
    <property type="component" value="Unplaced"/>
</dbReference>
<dbReference type="GO" id="GO:0032735">
    <property type="term" value="P:positive regulation of interleukin-12 production"/>
    <property type="evidence" value="ECO:0007669"/>
    <property type="project" value="Ensembl"/>
</dbReference>
<dbReference type="PANTHER" id="PTHR12044">
    <property type="entry name" value="BCL2 INTERACTING MEDIATOR OF CELL DEATH"/>
    <property type="match status" value="1"/>
</dbReference>
<dbReference type="GeneID" id="100525536"/>
<dbReference type="OMA" id="NYFWIIL"/>
<dbReference type="Pfam" id="PF15050">
    <property type="entry name" value="SCIMP"/>
    <property type="match status" value="1"/>
</dbReference>
<dbReference type="GO" id="GO:0031256">
    <property type="term" value="C:leading edge membrane"/>
    <property type="evidence" value="ECO:0007669"/>
    <property type="project" value="Ensembl"/>
</dbReference>
<keyword evidence="2" id="KW-1133">Transmembrane helix</keyword>
<sequence length="154" mass="17597">MAMDWWRDNFWLILAVAIIFVSAGLGIILFCVCRRLLRQGNKWAVAKPLKQQQRDEEKTYENVTDQFSVQLPPLPPRGMLSPEKTSPQETPSLPPAAYSSVNKVRNKKIVAVPSYVEPENDYDDVDVPARMENHHLETAISSFWQAEEGSHNLF</sequence>
<evidence type="ECO:0000313" key="3">
    <source>
        <dbReference type="Ensembl" id="ENSSSCP00025031214.1"/>
    </source>
</evidence>
<dbReference type="GO" id="GO:0031259">
    <property type="term" value="C:uropod membrane"/>
    <property type="evidence" value="ECO:0007669"/>
    <property type="project" value="Ensembl"/>
</dbReference>
<dbReference type="GO" id="GO:0034138">
    <property type="term" value="P:toll-like receptor 3 signaling pathway"/>
    <property type="evidence" value="ECO:0007669"/>
    <property type="project" value="Ensembl"/>
</dbReference>
<keyword evidence="2" id="KW-0472">Membrane</keyword>
<accession>A0A8D0UUX7</accession>
<dbReference type="Ensembl" id="ENSSSCT00040023168.1">
    <property type="protein sequence ID" value="ENSSSCP00040009742.1"/>
    <property type="gene ID" value="ENSSSCG00040017203.1"/>
</dbReference>
<dbReference type="GO" id="GO:0038123">
    <property type="term" value="P:toll-like receptor TLR1:TLR2 signaling pathway"/>
    <property type="evidence" value="ECO:0007669"/>
    <property type="project" value="Ensembl"/>
</dbReference>
<dbReference type="GO" id="GO:0043235">
    <property type="term" value="C:receptor complex"/>
    <property type="evidence" value="ECO:0007669"/>
    <property type="project" value="Ensembl"/>
</dbReference>
<dbReference type="CTD" id="388325"/>
<dbReference type="GO" id="GO:0071226">
    <property type="term" value="P:cellular response to molecule of fungal origin"/>
    <property type="evidence" value="ECO:0007669"/>
    <property type="project" value="Ensembl"/>
</dbReference>
<dbReference type="OrthoDB" id="9835673at2759"/>
<dbReference type="InterPro" id="IPR052133">
    <property type="entry name" value="Immune_Signaling-Apoptosis_Reg"/>
</dbReference>
<dbReference type="GO" id="GO:0030175">
    <property type="term" value="C:filopodium"/>
    <property type="evidence" value="ECO:0007669"/>
    <property type="project" value="Ensembl"/>
</dbReference>
<dbReference type="Ensembl" id="ENSSSCT00015091746.1">
    <property type="protein sequence ID" value="ENSSSCP00015037548.1"/>
    <property type="gene ID" value="ENSSSCG00015068491.1"/>
</dbReference>
<feature type="transmembrane region" description="Helical" evidence="2">
    <location>
        <begin position="12"/>
        <end position="33"/>
    </location>
</feature>
<organism evidence="3 4">
    <name type="scientific">Sus scrofa</name>
    <name type="common">Pig</name>
    <dbReference type="NCBI Taxonomy" id="9823"/>
    <lineage>
        <taxon>Eukaryota</taxon>
        <taxon>Metazoa</taxon>
        <taxon>Chordata</taxon>
        <taxon>Craniata</taxon>
        <taxon>Vertebrata</taxon>
        <taxon>Euteleostomi</taxon>
        <taxon>Mammalia</taxon>
        <taxon>Eutheria</taxon>
        <taxon>Laurasiatheria</taxon>
        <taxon>Artiodactyla</taxon>
        <taxon>Suina</taxon>
        <taxon>Suidae</taxon>
        <taxon>Sus</taxon>
    </lineage>
</organism>
<dbReference type="Ensembl" id="ENSSSCT00045030269.1">
    <property type="protein sequence ID" value="ENSSSCP00045020976.1"/>
    <property type="gene ID" value="ENSSSCG00045017793.1"/>
</dbReference>
<dbReference type="GO" id="GO:0002732">
    <property type="term" value="P:positive regulation of dendritic cell cytokine production"/>
    <property type="evidence" value="ECO:0007669"/>
    <property type="project" value="Ensembl"/>
</dbReference>
<dbReference type="GO" id="GO:0031666">
    <property type="term" value="P:positive regulation of lipopolysaccharide-mediated signaling pathway"/>
    <property type="evidence" value="ECO:0007669"/>
    <property type="project" value="Ensembl"/>
</dbReference>
<feature type="region of interest" description="Disordered" evidence="1">
    <location>
        <begin position="71"/>
        <end position="99"/>
    </location>
</feature>
<dbReference type="GO" id="GO:0032755">
    <property type="term" value="P:positive regulation of interleukin-6 production"/>
    <property type="evidence" value="ECO:0007669"/>
    <property type="project" value="Ensembl"/>
</dbReference>